<comment type="cofactor">
    <cofactor evidence="2">
        <name>Zn(2+)</name>
        <dbReference type="ChEBI" id="CHEBI:29105"/>
    </cofactor>
    <text evidence="2">Binds 1 zinc ion per subunit.</text>
</comment>
<comment type="similarity">
    <text evidence="1 2">Belongs to the Cu-Zn superoxide dismutase family.</text>
</comment>
<organism evidence="6 7">
    <name type="scientific">Methylophaga thiooxydans</name>
    <dbReference type="NCBI Taxonomy" id="392484"/>
    <lineage>
        <taxon>Bacteria</taxon>
        <taxon>Pseudomonadati</taxon>
        <taxon>Pseudomonadota</taxon>
        <taxon>Gammaproteobacteria</taxon>
        <taxon>Thiotrichales</taxon>
        <taxon>Piscirickettsiaceae</taxon>
        <taxon>Methylophaga</taxon>
    </lineage>
</organism>
<feature type="domain" description="Superoxide dismutase copper/zinc binding" evidence="5">
    <location>
        <begin position="37"/>
        <end position="170"/>
    </location>
</feature>
<name>A0A0A0BC14_9GAMM</name>
<sequence>MKIQFALCTAIFLSSTLAASDDIKVSMTNLHSGVSAGIVTISSNQHGVVFTPELNNLPTGMHGFHLHEKPSCESSQKNGETVPGGAAGSHFDPEETAQHGTPWGKNNHKGDLPPLYVDEQGNASQPVLAPRLTFADLKGRALMVHANGDNYSDEPAPLGGGGARLACGVIE</sequence>
<comment type="caution">
    <text evidence="6">The sequence shown here is derived from an EMBL/GenBank/DDBJ whole genome shotgun (WGS) entry which is preliminary data.</text>
</comment>
<comment type="cofactor">
    <cofactor evidence="2">
        <name>Cu cation</name>
        <dbReference type="ChEBI" id="CHEBI:23378"/>
    </cofactor>
    <text evidence="2">Binds 1 copper ion per subunit.</text>
</comment>
<keyword evidence="2" id="KW-0479">Metal-binding</keyword>
<dbReference type="EMBL" id="JRQD01000005">
    <property type="protein sequence ID" value="KGM06123.1"/>
    <property type="molecule type" value="Genomic_DNA"/>
</dbReference>
<dbReference type="SUPFAM" id="SSF49329">
    <property type="entry name" value="Cu,Zn superoxide dismutase-like"/>
    <property type="match status" value="1"/>
</dbReference>
<comment type="catalytic activity">
    <reaction evidence="2">
        <text>2 superoxide + 2 H(+) = H2O2 + O2</text>
        <dbReference type="Rhea" id="RHEA:20696"/>
        <dbReference type="ChEBI" id="CHEBI:15378"/>
        <dbReference type="ChEBI" id="CHEBI:15379"/>
        <dbReference type="ChEBI" id="CHEBI:16240"/>
        <dbReference type="ChEBI" id="CHEBI:18421"/>
        <dbReference type="EC" id="1.15.1.1"/>
    </reaction>
</comment>
<dbReference type="GO" id="GO:0004784">
    <property type="term" value="F:superoxide dismutase activity"/>
    <property type="evidence" value="ECO:0007669"/>
    <property type="project" value="UniProtKB-EC"/>
</dbReference>
<feature type="region of interest" description="Disordered" evidence="3">
    <location>
        <begin position="69"/>
        <end position="119"/>
    </location>
</feature>
<evidence type="ECO:0000313" key="6">
    <source>
        <dbReference type="EMBL" id="KGM06123.1"/>
    </source>
</evidence>
<dbReference type="InterPro" id="IPR018152">
    <property type="entry name" value="SOD_Cu/Zn_BS"/>
</dbReference>
<dbReference type="GO" id="GO:0005507">
    <property type="term" value="F:copper ion binding"/>
    <property type="evidence" value="ECO:0007669"/>
    <property type="project" value="InterPro"/>
</dbReference>
<dbReference type="EC" id="1.15.1.1" evidence="2"/>
<evidence type="ECO:0000256" key="1">
    <source>
        <dbReference type="ARBA" id="ARBA00010457"/>
    </source>
</evidence>
<evidence type="ECO:0000256" key="3">
    <source>
        <dbReference type="SAM" id="MobiDB-lite"/>
    </source>
</evidence>
<dbReference type="STRING" id="392484.LP43_1996"/>
<dbReference type="Proteomes" id="UP000029999">
    <property type="component" value="Unassembled WGS sequence"/>
</dbReference>
<dbReference type="Pfam" id="PF00080">
    <property type="entry name" value="Sod_Cu"/>
    <property type="match status" value="1"/>
</dbReference>
<protein>
    <recommendedName>
        <fullName evidence="2">Superoxide dismutase [Cu-Zn]</fullName>
        <ecNumber evidence="2">1.15.1.1</ecNumber>
    </recommendedName>
</protein>
<reference evidence="6 7" key="1">
    <citation type="submission" date="2014-09" db="EMBL/GenBank/DDBJ databases">
        <authorList>
            <person name="Grob C."/>
            <person name="Taubert M."/>
            <person name="Howat A.M."/>
            <person name="Burns O.J."/>
            <person name="Dixon J.L."/>
            <person name="Chen Y."/>
            <person name="Murrell J.C."/>
        </authorList>
    </citation>
    <scope>NUCLEOTIDE SEQUENCE [LARGE SCALE GENOMIC DNA]</scope>
    <source>
        <strain evidence="6">L4</strain>
    </source>
</reference>
<dbReference type="AlphaFoldDB" id="A0A0A0BC14"/>
<evidence type="ECO:0000259" key="5">
    <source>
        <dbReference type="Pfam" id="PF00080"/>
    </source>
</evidence>
<dbReference type="PROSITE" id="PS00087">
    <property type="entry name" value="SOD_CU_ZN_1"/>
    <property type="match status" value="1"/>
</dbReference>
<feature type="signal peptide" evidence="4">
    <location>
        <begin position="1"/>
        <end position="19"/>
    </location>
</feature>
<evidence type="ECO:0000256" key="4">
    <source>
        <dbReference type="SAM" id="SignalP"/>
    </source>
</evidence>
<keyword evidence="2" id="KW-0862">Zinc</keyword>
<keyword evidence="2" id="KW-0186">Copper</keyword>
<evidence type="ECO:0000256" key="2">
    <source>
        <dbReference type="RuleBase" id="RU000393"/>
    </source>
</evidence>
<keyword evidence="4" id="KW-0732">Signal</keyword>
<dbReference type="InterPro" id="IPR024134">
    <property type="entry name" value="SOD_Cu/Zn_/chaperone"/>
</dbReference>
<evidence type="ECO:0000313" key="7">
    <source>
        <dbReference type="Proteomes" id="UP000029999"/>
    </source>
</evidence>
<feature type="chain" id="PRO_5001967084" description="Superoxide dismutase [Cu-Zn]" evidence="4">
    <location>
        <begin position="20"/>
        <end position="171"/>
    </location>
</feature>
<comment type="function">
    <text evidence="2">Destroys radicals which are normally produced within the cells and which are toxic to biological systems.</text>
</comment>
<dbReference type="PROSITE" id="PS00332">
    <property type="entry name" value="SOD_CU_ZN_2"/>
    <property type="match status" value="1"/>
</dbReference>
<dbReference type="InterPro" id="IPR036423">
    <property type="entry name" value="SOD-like_Cu/Zn_dom_sf"/>
</dbReference>
<dbReference type="NCBIfam" id="NF007628">
    <property type="entry name" value="PRK10290.1"/>
    <property type="match status" value="1"/>
</dbReference>
<gene>
    <name evidence="6" type="ORF">LP43_1996</name>
</gene>
<dbReference type="InterPro" id="IPR001424">
    <property type="entry name" value="SOD_Cu_Zn_dom"/>
</dbReference>
<proteinExistence type="inferred from homology"/>
<dbReference type="RefSeq" id="WP_036314731.1">
    <property type="nucleotide sequence ID" value="NZ_JRQD01000005.1"/>
</dbReference>
<accession>A0A0A0BC14</accession>
<dbReference type="CDD" id="cd00305">
    <property type="entry name" value="Cu-Zn_Superoxide_Dismutase"/>
    <property type="match status" value="1"/>
</dbReference>
<keyword evidence="2 6" id="KW-0560">Oxidoreductase</keyword>
<dbReference type="PANTHER" id="PTHR10003">
    <property type="entry name" value="SUPEROXIDE DISMUTASE CU-ZN -RELATED"/>
    <property type="match status" value="1"/>
</dbReference>
<dbReference type="Gene3D" id="2.60.40.200">
    <property type="entry name" value="Superoxide dismutase, copper/zinc binding domain"/>
    <property type="match status" value="1"/>
</dbReference>